<feature type="compositionally biased region" description="Basic and acidic residues" evidence="1">
    <location>
        <begin position="108"/>
        <end position="124"/>
    </location>
</feature>
<feature type="compositionally biased region" description="Polar residues" evidence="1">
    <location>
        <begin position="175"/>
        <end position="200"/>
    </location>
</feature>
<organism evidence="3 4">
    <name type="scientific">Exophiala viscosa</name>
    <dbReference type="NCBI Taxonomy" id="2486360"/>
    <lineage>
        <taxon>Eukaryota</taxon>
        <taxon>Fungi</taxon>
        <taxon>Dikarya</taxon>
        <taxon>Ascomycota</taxon>
        <taxon>Pezizomycotina</taxon>
        <taxon>Eurotiomycetes</taxon>
        <taxon>Chaetothyriomycetidae</taxon>
        <taxon>Chaetothyriales</taxon>
        <taxon>Herpotrichiellaceae</taxon>
        <taxon>Exophiala</taxon>
    </lineage>
</organism>
<dbReference type="Pfam" id="PF16294">
    <property type="entry name" value="RSB_motif"/>
    <property type="match status" value="1"/>
</dbReference>
<dbReference type="EMBL" id="MU404355">
    <property type="protein sequence ID" value="KAI1611850.1"/>
    <property type="molecule type" value="Genomic_DNA"/>
</dbReference>
<dbReference type="PANTHER" id="PTHR47031:SF3">
    <property type="entry name" value="SAP DOMAIN-CONTAINING PROTEIN"/>
    <property type="match status" value="1"/>
</dbReference>
<dbReference type="InterPro" id="IPR036361">
    <property type="entry name" value="SAP_dom_sf"/>
</dbReference>
<protein>
    <recommendedName>
        <fullName evidence="2">SAP domain-containing protein</fullName>
    </recommendedName>
</protein>
<dbReference type="CDD" id="cd12432">
    <property type="entry name" value="RRM_ACINU"/>
    <property type="match status" value="1"/>
</dbReference>
<sequence>MTDWAKLKVADLKEECKARGIPLTGLKLKQQYIDKLEEHEAGDTAQQTLTENGPVHEVDLKVTSANGHSDETHNETKDTSVDDAEHVDGGKEAVGKSSKVAVEENEPAELRKEAEETHLNSKEDLDAEPTVQPAVASDALLEPEPANVEKKVQATTSELVESTDQHTQAVDDGGANSSVQQDAPRSAQQHDISTSSQVTPSDVEDQKKRRKRSATPVPTSEEVARKKARLSTTADDLKAEEIRALDEMKANTQVAKEIRNETDGNTVEGINEQVSATTEPLVKFNEGASRDADHMQTTSPQRSPYPSGERDVPPAIHPATSSLYIRNFKRPLHIPSLRSHIVSLAKPPSSTDDEDPISIFYLDSIRTHAFVSFSSVAAASRVRTAMHDTRFPDEAMRESLFIDYIPDDKVQAWIDSETGGGFGRGGGGRRYEVVYEQGGDGVEAIFQEIDSSKPRPPIEPSRSSRMSVDIPKAATIAPGVHPDRTELIPRGPRRDEHQDRGRAPPTGPKNPGVVDNNSGRGFKALDELFKSTTTKPKLYYKPVSEATATERSDMFRSLRPGYADMGRSGAEGMKRYSFERYKEREEWVDKGPEFGYGKLGQDRLAGIRGRGGFRGRGGDSWRGGGGR</sequence>
<evidence type="ECO:0000313" key="4">
    <source>
        <dbReference type="Proteomes" id="UP001203852"/>
    </source>
</evidence>
<comment type="caution">
    <text evidence="3">The sequence shown here is derived from an EMBL/GenBank/DDBJ whole genome shotgun (WGS) entry which is preliminary data.</text>
</comment>
<feature type="compositionally biased region" description="Polar residues" evidence="1">
    <location>
        <begin position="295"/>
        <end position="304"/>
    </location>
</feature>
<evidence type="ECO:0000313" key="3">
    <source>
        <dbReference type="EMBL" id="KAI1611850.1"/>
    </source>
</evidence>
<dbReference type="Gene3D" id="1.10.720.30">
    <property type="entry name" value="SAP domain"/>
    <property type="match status" value="1"/>
</dbReference>
<keyword evidence="4" id="KW-1185">Reference proteome</keyword>
<gene>
    <name evidence="3" type="ORF">EDD36DRAFT_439610</name>
</gene>
<dbReference type="PANTHER" id="PTHR47031">
    <property type="entry name" value="SAP DNA-BINDING DOMAIN-CONTAINING PROTEIN"/>
    <property type="match status" value="1"/>
</dbReference>
<dbReference type="Proteomes" id="UP001203852">
    <property type="component" value="Unassembled WGS sequence"/>
</dbReference>
<reference evidence="3" key="1">
    <citation type="journal article" date="2022" name="bioRxiv">
        <title>Deciphering the potential niche of two novel black yeast fungi from a biological soil crust based on their genomes, phenotypes, and melanin regulation.</title>
        <authorList>
            <consortium name="DOE Joint Genome Institute"/>
            <person name="Carr E.C."/>
            <person name="Barton Q."/>
            <person name="Grambo S."/>
            <person name="Sullivan M."/>
            <person name="Renfro C.M."/>
            <person name="Kuo A."/>
            <person name="Pangilinan J."/>
            <person name="Lipzen A."/>
            <person name="Keymanesh K."/>
            <person name="Savage E."/>
            <person name="Barry K."/>
            <person name="Grigoriev I.V."/>
            <person name="Riekhof W.R."/>
            <person name="Harris S.S."/>
        </authorList>
    </citation>
    <scope>NUCLEOTIDE SEQUENCE</scope>
    <source>
        <strain evidence="3">JF 03-4F</strain>
    </source>
</reference>
<evidence type="ECO:0000256" key="1">
    <source>
        <dbReference type="SAM" id="MobiDB-lite"/>
    </source>
</evidence>
<name>A0AAN6DS63_9EURO</name>
<feature type="compositionally biased region" description="Gly residues" evidence="1">
    <location>
        <begin position="608"/>
        <end position="627"/>
    </location>
</feature>
<proteinExistence type="predicted"/>
<dbReference type="InterPro" id="IPR003034">
    <property type="entry name" value="SAP_dom"/>
</dbReference>
<feature type="compositionally biased region" description="Basic and acidic residues" evidence="1">
    <location>
        <begin position="68"/>
        <end position="94"/>
    </location>
</feature>
<accession>A0AAN6DS63</accession>
<feature type="compositionally biased region" description="Basic and acidic residues" evidence="1">
    <location>
        <begin position="481"/>
        <end position="502"/>
    </location>
</feature>
<feature type="domain" description="SAP" evidence="2">
    <location>
        <begin position="5"/>
        <end position="40"/>
    </location>
</feature>
<feature type="region of interest" description="Disordered" evidence="1">
    <location>
        <begin position="607"/>
        <end position="627"/>
    </location>
</feature>
<feature type="compositionally biased region" description="Polar residues" evidence="1">
    <location>
        <begin position="153"/>
        <end position="168"/>
    </location>
</feature>
<dbReference type="AlphaFoldDB" id="A0AAN6DS63"/>
<dbReference type="SUPFAM" id="SSF68906">
    <property type="entry name" value="SAP domain"/>
    <property type="match status" value="1"/>
</dbReference>
<dbReference type="InterPro" id="IPR032552">
    <property type="entry name" value="RSB_motif"/>
</dbReference>
<evidence type="ECO:0000259" key="2">
    <source>
        <dbReference type="Pfam" id="PF02037"/>
    </source>
</evidence>
<feature type="region of interest" description="Disordered" evidence="1">
    <location>
        <begin position="287"/>
        <end position="316"/>
    </location>
</feature>
<feature type="region of interest" description="Disordered" evidence="1">
    <location>
        <begin position="449"/>
        <end position="520"/>
    </location>
</feature>
<dbReference type="Pfam" id="PF02037">
    <property type="entry name" value="SAP"/>
    <property type="match status" value="1"/>
</dbReference>
<feature type="region of interest" description="Disordered" evidence="1">
    <location>
        <begin position="64"/>
        <end position="239"/>
    </location>
</feature>
<dbReference type="InterPro" id="IPR034257">
    <property type="entry name" value="Acinus_RRM"/>
</dbReference>